<feature type="transmembrane region" description="Helical" evidence="3">
    <location>
        <begin position="428"/>
        <end position="450"/>
    </location>
</feature>
<sequence>MKKTFLFSGVVLVIILFICSIMIKWQPNYSMISPTSQNYLDSIVKNEMNDGHIPGVSVLIIKDNKMLLNKGYGYANIKNKQKVTSNTRFEIASNSKAMTGYAIMQLVNERKIKLNDPISKYIPNFHMKYKGKKVEITINQLISQTSGIPRDITDNDKITKKTDSLDGIVNSINGHSLNHRPGEQFEYANMNYDILGLIVQNISHSPYSSYMSEHIFKPLNMKHISTKESNKKGGDDAQGYDIQHNKAYSDNPKFNIGDNPSAYLMASTRDLEPWIKFQLHPPKHLKSLVEATHKPKVKTNDDDDSQYATGWFITKDNQETLIYHPGTLENYSSYIILNPKKDYGIVVLANAYSSHTPTLAKHINTQLSQGQHIDTVQYYINQYKTMIIVVTIVIWIMVAITLIYLYRHITSHQPILLSVQHRNTKYRILILSIAFILILGLLHVLPSLLLNGSDWQFIMSWLPAPAKVTILGFITLLTSLFGLTLLKIITFTNKSKS</sequence>
<dbReference type="SUPFAM" id="SSF56601">
    <property type="entry name" value="beta-lactamase/transpeptidase-like"/>
    <property type="match status" value="1"/>
</dbReference>
<feature type="transmembrane region" description="Helical" evidence="3">
    <location>
        <begin position="5"/>
        <end position="25"/>
    </location>
</feature>
<evidence type="ECO:0000313" key="5">
    <source>
        <dbReference type="EMBL" id="PNN20388.1"/>
    </source>
</evidence>
<evidence type="ECO:0000259" key="4">
    <source>
        <dbReference type="Pfam" id="PF00144"/>
    </source>
</evidence>
<dbReference type="EMBL" id="LORN02000015">
    <property type="protein sequence ID" value="PNN20388.1"/>
    <property type="molecule type" value="Genomic_DNA"/>
</dbReference>
<evidence type="ECO:0000256" key="3">
    <source>
        <dbReference type="SAM" id="Phobius"/>
    </source>
</evidence>
<gene>
    <name evidence="5" type="ORF">AL503_006155</name>
</gene>
<comment type="caution">
    <text evidence="5">The sequence shown here is derived from an EMBL/GenBank/DDBJ whole genome shotgun (WGS) entry which is preliminary data.</text>
</comment>
<evidence type="ECO:0000256" key="2">
    <source>
        <dbReference type="ARBA" id="ARBA00023136"/>
    </source>
</evidence>
<feature type="transmembrane region" description="Helical" evidence="3">
    <location>
        <begin position="470"/>
        <end position="489"/>
    </location>
</feature>
<dbReference type="InterPro" id="IPR012338">
    <property type="entry name" value="Beta-lactam/transpept-like"/>
</dbReference>
<keyword evidence="5" id="KW-0378">Hydrolase</keyword>
<evidence type="ECO:0000256" key="1">
    <source>
        <dbReference type="ARBA" id="ARBA00004370"/>
    </source>
</evidence>
<organism evidence="5 6">
    <name type="scientific">Staphylococcus haemolyticus</name>
    <dbReference type="NCBI Taxonomy" id="1283"/>
    <lineage>
        <taxon>Bacteria</taxon>
        <taxon>Bacillati</taxon>
        <taxon>Bacillota</taxon>
        <taxon>Bacilli</taxon>
        <taxon>Bacillales</taxon>
        <taxon>Staphylococcaceae</taxon>
        <taxon>Staphylococcus</taxon>
    </lineage>
</organism>
<reference evidence="5 6" key="1">
    <citation type="submission" date="2017-12" db="EMBL/GenBank/DDBJ databases">
        <title>FDA dAtabase for Regulatory Grade micrObial Sequences (FDA-ARGOS): Supporting development and validation of Infectious Disease Dx tests.</title>
        <authorList>
            <person name="Hoffmann M."/>
            <person name="Allard M."/>
            <person name="Evans P."/>
            <person name="Brown E."/>
            <person name="Tallon L."/>
            <person name="Sadzewicz L."/>
            <person name="Sengamalay N."/>
            <person name="Ott S."/>
            <person name="Godinez A."/>
            <person name="Nagaraj S."/>
            <person name="Vavikolanu K."/>
            <person name="Aluvathingal J."/>
            <person name="Nadendla S."/>
            <person name="Sichtig H."/>
        </authorList>
    </citation>
    <scope>NUCLEOTIDE SEQUENCE [LARGE SCALE GENOMIC DNA]</scope>
    <source>
        <strain evidence="5 6">FDAARGOS_148</strain>
    </source>
</reference>
<dbReference type="PANTHER" id="PTHR46825:SF11">
    <property type="entry name" value="PENICILLIN-BINDING PROTEIN 4"/>
    <property type="match status" value="1"/>
</dbReference>
<keyword evidence="3" id="KW-1133">Transmembrane helix</keyword>
<name>A0A2K0A5U5_STAHA</name>
<dbReference type="GO" id="GO:0016020">
    <property type="term" value="C:membrane"/>
    <property type="evidence" value="ECO:0007669"/>
    <property type="project" value="UniProtKB-SubCell"/>
</dbReference>
<feature type="transmembrane region" description="Helical" evidence="3">
    <location>
        <begin position="386"/>
        <end position="407"/>
    </location>
</feature>
<dbReference type="PANTHER" id="PTHR46825">
    <property type="entry name" value="D-ALANYL-D-ALANINE-CARBOXYPEPTIDASE/ENDOPEPTIDASE AMPH"/>
    <property type="match status" value="1"/>
</dbReference>
<keyword evidence="2 3" id="KW-0472">Membrane</keyword>
<dbReference type="RefSeq" id="WP_037550151.1">
    <property type="nucleotide sequence ID" value="NZ_CAJCGD010000012.1"/>
</dbReference>
<proteinExistence type="predicted"/>
<keyword evidence="3" id="KW-0812">Transmembrane</keyword>
<accession>A0A2K0A5U5</accession>
<protein>
    <submittedName>
        <fullName evidence="5">Serine hydrolase FLP</fullName>
    </submittedName>
</protein>
<comment type="subcellular location">
    <subcellularLocation>
        <location evidence="1">Membrane</location>
    </subcellularLocation>
</comment>
<evidence type="ECO:0000313" key="6">
    <source>
        <dbReference type="Proteomes" id="UP000053523"/>
    </source>
</evidence>
<dbReference type="Proteomes" id="UP000053523">
    <property type="component" value="Unassembled WGS sequence"/>
</dbReference>
<dbReference type="GO" id="GO:0016787">
    <property type="term" value="F:hydrolase activity"/>
    <property type="evidence" value="ECO:0007669"/>
    <property type="project" value="UniProtKB-KW"/>
</dbReference>
<dbReference type="InterPro" id="IPR050491">
    <property type="entry name" value="AmpC-like"/>
</dbReference>
<dbReference type="AlphaFoldDB" id="A0A2K0A5U5"/>
<dbReference type="Gene3D" id="3.40.710.10">
    <property type="entry name" value="DD-peptidase/beta-lactamase superfamily"/>
    <property type="match status" value="1"/>
</dbReference>
<feature type="domain" description="Beta-lactamase-related" evidence="4">
    <location>
        <begin position="40"/>
        <end position="356"/>
    </location>
</feature>
<dbReference type="Pfam" id="PF00144">
    <property type="entry name" value="Beta-lactamase"/>
    <property type="match status" value="1"/>
</dbReference>
<dbReference type="InterPro" id="IPR001466">
    <property type="entry name" value="Beta-lactam-related"/>
</dbReference>